<sequence length="146" mass="16708">MLAAGDDTKTPGPAPPPIPDILAYYERCCLQCYPEQLEKGRETSAQPVCGGDCHKDEKQNWRKRGPQEEVRRWHFNLAVPPDGSLSTESTRRQEPFNWINKTRTFQLDQQDDKNHLTGSTSQEPCNCFLCNHLHSSLYISTDWTIS</sequence>
<organism evidence="1 2">
    <name type="scientific">Frankliniella occidentalis</name>
    <name type="common">Western flower thrips</name>
    <name type="synonym">Euthrips occidentalis</name>
    <dbReference type="NCBI Taxonomy" id="133901"/>
    <lineage>
        <taxon>Eukaryota</taxon>
        <taxon>Metazoa</taxon>
        <taxon>Ecdysozoa</taxon>
        <taxon>Arthropoda</taxon>
        <taxon>Hexapoda</taxon>
        <taxon>Insecta</taxon>
        <taxon>Pterygota</taxon>
        <taxon>Neoptera</taxon>
        <taxon>Paraneoptera</taxon>
        <taxon>Thysanoptera</taxon>
        <taxon>Terebrantia</taxon>
        <taxon>Thripoidea</taxon>
        <taxon>Thripidae</taxon>
        <taxon>Frankliniella</taxon>
    </lineage>
</organism>
<accession>A0A6J1SXQ7</accession>
<name>A0A6J1SXQ7_FRAOC</name>
<keyword evidence="1" id="KW-1185">Reference proteome</keyword>
<dbReference type="RefSeq" id="XP_026285647.1">
    <property type="nucleotide sequence ID" value="XM_026429862.2"/>
</dbReference>
<dbReference type="KEGG" id="foc:113211485"/>
<dbReference type="GeneID" id="113211485"/>
<gene>
    <name evidence="2 3" type="primary">LOC113211485</name>
</gene>
<evidence type="ECO:0000313" key="1">
    <source>
        <dbReference type="Proteomes" id="UP000504606"/>
    </source>
</evidence>
<dbReference type="Proteomes" id="UP000504606">
    <property type="component" value="Unplaced"/>
</dbReference>
<dbReference type="AlphaFoldDB" id="A0A6J1SXQ7"/>
<evidence type="ECO:0000313" key="3">
    <source>
        <dbReference type="RefSeq" id="XP_026285648.1"/>
    </source>
</evidence>
<evidence type="ECO:0000313" key="2">
    <source>
        <dbReference type="RefSeq" id="XP_026285647.1"/>
    </source>
</evidence>
<dbReference type="RefSeq" id="XP_026285648.1">
    <property type="nucleotide sequence ID" value="XM_026429863.2"/>
</dbReference>
<protein>
    <submittedName>
        <fullName evidence="2 3">Uncharacterized protein LOC113211485</fullName>
    </submittedName>
</protein>
<proteinExistence type="predicted"/>
<reference evidence="2 3" key="1">
    <citation type="submission" date="2025-04" db="UniProtKB">
        <authorList>
            <consortium name="RefSeq"/>
        </authorList>
    </citation>
    <scope>IDENTIFICATION</scope>
    <source>
        <tissue evidence="2 3">Whole organism</tissue>
    </source>
</reference>